<proteinExistence type="predicted"/>
<feature type="coiled-coil region" evidence="1">
    <location>
        <begin position="164"/>
        <end position="195"/>
    </location>
</feature>
<accession>A0ABT0H2D4</accession>
<comment type="caution">
    <text evidence="2">The sequence shown here is derived from an EMBL/GenBank/DDBJ whole genome shotgun (WGS) entry which is preliminary data.</text>
</comment>
<organism evidence="2 3">
    <name type="scientific">Roseibium sediminicola</name>
    <dbReference type="NCBI Taxonomy" id="2933272"/>
    <lineage>
        <taxon>Bacteria</taxon>
        <taxon>Pseudomonadati</taxon>
        <taxon>Pseudomonadota</taxon>
        <taxon>Alphaproteobacteria</taxon>
        <taxon>Hyphomicrobiales</taxon>
        <taxon>Stappiaceae</taxon>
        <taxon>Roseibium</taxon>
    </lineage>
</organism>
<dbReference type="EMBL" id="JALNMJ010000028">
    <property type="protein sequence ID" value="MCK7615630.1"/>
    <property type="molecule type" value="Genomic_DNA"/>
</dbReference>
<reference evidence="2" key="1">
    <citation type="submission" date="2022-04" db="EMBL/GenBank/DDBJ databases">
        <title>Roseibium sp. CAU 1639 isolated from mud.</title>
        <authorList>
            <person name="Kim W."/>
        </authorList>
    </citation>
    <scope>NUCLEOTIDE SEQUENCE</scope>
    <source>
        <strain evidence="2">CAU 1639</strain>
    </source>
</reference>
<evidence type="ECO:0000313" key="3">
    <source>
        <dbReference type="Proteomes" id="UP001431221"/>
    </source>
</evidence>
<keyword evidence="1" id="KW-0175">Coiled coil</keyword>
<sequence length="385" mass="44090">MPGGALLGQGAKLTAKEAAKKGIMTLIKMAIRAATKYEAKGFSRIAADGQIGQDLRHRNLSKKGDRLIKAYEKEADAPVTGLSFSLAVAQVFSEANAFTTLSGDDLLDTLFEMIPLIDFAVDRKYQKYLEKANSSADTAVGNFLQTSVGIAENWHKCVTWQNTYKSLRAQLRGKLQAKEDAQKALAKRLKGLEAQNTQLIGRLERSISELKIMVGKFVKVDRRSDNIERELREISRKLNTSNDNYDLVMGQHDELLKRGVTSWKGKIYYRKDREALQSILYSYEKKCDAANKRRKSLDSSHDKLESWELAYEKHLYKKLAEIRELHWQLWTVREELHLQNGKKPDRKAAVPRLEIPWRMSDGYPKLRSECYPFTLRLPRTQEARH</sequence>
<evidence type="ECO:0000313" key="2">
    <source>
        <dbReference type="EMBL" id="MCK7615630.1"/>
    </source>
</evidence>
<dbReference type="Proteomes" id="UP001431221">
    <property type="component" value="Unassembled WGS sequence"/>
</dbReference>
<gene>
    <name evidence="2" type="ORF">M0H32_25960</name>
</gene>
<dbReference type="RefSeq" id="WP_248159377.1">
    <property type="nucleotide sequence ID" value="NZ_JALNMJ010000028.1"/>
</dbReference>
<protein>
    <submittedName>
        <fullName evidence="2">Uncharacterized protein</fullName>
    </submittedName>
</protein>
<evidence type="ECO:0000256" key="1">
    <source>
        <dbReference type="SAM" id="Coils"/>
    </source>
</evidence>
<keyword evidence="3" id="KW-1185">Reference proteome</keyword>
<name>A0ABT0H2D4_9HYPH</name>